<evidence type="ECO:0000313" key="10">
    <source>
        <dbReference type="Proteomes" id="UP000295008"/>
    </source>
</evidence>
<organism evidence="9 10">
    <name type="scientific">Hydrogenispora ethanolica</name>
    <dbReference type="NCBI Taxonomy" id="1082276"/>
    <lineage>
        <taxon>Bacteria</taxon>
        <taxon>Bacillati</taxon>
        <taxon>Bacillota</taxon>
        <taxon>Hydrogenispora</taxon>
    </lineage>
</organism>
<feature type="transmembrane region" description="Helical" evidence="7">
    <location>
        <begin position="240"/>
        <end position="259"/>
    </location>
</feature>
<evidence type="ECO:0000256" key="1">
    <source>
        <dbReference type="ARBA" id="ARBA00004651"/>
    </source>
</evidence>
<dbReference type="PROSITE" id="PS50928">
    <property type="entry name" value="ABC_TM1"/>
    <property type="match status" value="1"/>
</dbReference>
<sequence>MNNLNNKGRLYFTKIISASAIGYLFILPIYMMVVSSLKPNADVFDLALLPKIVSFDGYRRVLDENFLRYFGNSFFIATTVTLVALVFHAMAGYSLARLNFGGKNLVFIWILSTLMVPFSVIMIPLFILVKNLNWLNTFQGVIVPAIPHAYGIFLFRQFFLTIPKELEEAAKIDGCSLWKIFSRIFLPLIKPVAITLAVAFFIANWNNYLWPLIVNQQQHMWVLQVAIACFIGRNDTPWDAVMASGVITIIPTVIIFFILQKYLVEGIKMSGVK</sequence>
<feature type="transmembrane region" description="Helical" evidence="7">
    <location>
        <begin position="180"/>
        <end position="203"/>
    </location>
</feature>
<evidence type="ECO:0000256" key="3">
    <source>
        <dbReference type="ARBA" id="ARBA00022475"/>
    </source>
</evidence>
<feature type="transmembrane region" description="Helical" evidence="7">
    <location>
        <begin position="105"/>
        <end position="129"/>
    </location>
</feature>
<evidence type="ECO:0000256" key="6">
    <source>
        <dbReference type="ARBA" id="ARBA00023136"/>
    </source>
</evidence>
<reference evidence="9 10" key="1">
    <citation type="submission" date="2019-03" db="EMBL/GenBank/DDBJ databases">
        <title>Genomic Encyclopedia of Type Strains, Phase IV (KMG-IV): sequencing the most valuable type-strain genomes for metagenomic binning, comparative biology and taxonomic classification.</title>
        <authorList>
            <person name="Goeker M."/>
        </authorList>
    </citation>
    <scope>NUCLEOTIDE SEQUENCE [LARGE SCALE GENOMIC DNA]</scope>
    <source>
        <strain evidence="9 10">LX-B</strain>
    </source>
</reference>
<dbReference type="PANTHER" id="PTHR43744">
    <property type="entry name" value="ABC TRANSPORTER PERMEASE PROTEIN MG189-RELATED-RELATED"/>
    <property type="match status" value="1"/>
</dbReference>
<keyword evidence="2 7" id="KW-0813">Transport</keyword>
<evidence type="ECO:0000256" key="4">
    <source>
        <dbReference type="ARBA" id="ARBA00022692"/>
    </source>
</evidence>
<dbReference type="AlphaFoldDB" id="A0A4R1QJS3"/>
<dbReference type="CDD" id="cd06261">
    <property type="entry name" value="TM_PBP2"/>
    <property type="match status" value="1"/>
</dbReference>
<keyword evidence="6 7" id="KW-0472">Membrane</keyword>
<comment type="caution">
    <text evidence="9">The sequence shown here is derived from an EMBL/GenBank/DDBJ whole genome shotgun (WGS) entry which is preliminary data.</text>
</comment>
<comment type="similarity">
    <text evidence="7">Belongs to the binding-protein-dependent transport system permease family.</text>
</comment>
<dbReference type="Gene3D" id="1.10.3720.10">
    <property type="entry name" value="MetI-like"/>
    <property type="match status" value="1"/>
</dbReference>
<dbReference type="GO" id="GO:0005886">
    <property type="term" value="C:plasma membrane"/>
    <property type="evidence" value="ECO:0007669"/>
    <property type="project" value="UniProtKB-SubCell"/>
</dbReference>
<accession>A0A4R1QJS3</accession>
<name>A0A4R1QJS3_HYDET</name>
<protein>
    <submittedName>
        <fullName evidence="9">Carbohydrate ABC transporter membrane protein 2 (CUT1 family)</fullName>
    </submittedName>
</protein>
<dbReference type="RefSeq" id="WP_243663130.1">
    <property type="nucleotide sequence ID" value="NZ_SLUN01000071.1"/>
</dbReference>
<dbReference type="SUPFAM" id="SSF161098">
    <property type="entry name" value="MetI-like"/>
    <property type="match status" value="1"/>
</dbReference>
<dbReference type="InterPro" id="IPR035906">
    <property type="entry name" value="MetI-like_sf"/>
</dbReference>
<dbReference type="EMBL" id="SLUN01000071">
    <property type="protein sequence ID" value="TCL53806.1"/>
    <property type="molecule type" value="Genomic_DNA"/>
</dbReference>
<keyword evidence="3" id="KW-1003">Cell membrane</keyword>
<feature type="transmembrane region" description="Helical" evidence="7">
    <location>
        <begin position="12"/>
        <end position="33"/>
    </location>
</feature>
<evidence type="ECO:0000256" key="2">
    <source>
        <dbReference type="ARBA" id="ARBA00022448"/>
    </source>
</evidence>
<evidence type="ECO:0000259" key="8">
    <source>
        <dbReference type="PROSITE" id="PS50928"/>
    </source>
</evidence>
<keyword evidence="10" id="KW-1185">Reference proteome</keyword>
<feature type="domain" description="ABC transmembrane type-1" evidence="8">
    <location>
        <begin position="70"/>
        <end position="259"/>
    </location>
</feature>
<feature type="transmembrane region" description="Helical" evidence="7">
    <location>
        <begin position="69"/>
        <end position="93"/>
    </location>
</feature>
<evidence type="ECO:0000256" key="5">
    <source>
        <dbReference type="ARBA" id="ARBA00022989"/>
    </source>
</evidence>
<keyword evidence="4 7" id="KW-0812">Transmembrane</keyword>
<dbReference type="GO" id="GO:0055085">
    <property type="term" value="P:transmembrane transport"/>
    <property type="evidence" value="ECO:0007669"/>
    <property type="project" value="InterPro"/>
</dbReference>
<evidence type="ECO:0000313" key="9">
    <source>
        <dbReference type="EMBL" id="TCL53806.1"/>
    </source>
</evidence>
<proteinExistence type="inferred from homology"/>
<feature type="transmembrane region" description="Helical" evidence="7">
    <location>
        <begin position="141"/>
        <end position="159"/>
    </location>
</feature>
<gene>
    <name evidence="9" type="ORF">EDC14_10716</name>
</gene>
<comment type="subcellular location">
    <subcellularLocation>
        <location evidence="1 7">Cell membrane</location>
        <topology evidence="1 7">Multi-pass membrane protein</topology>
    </subcellularLocation>
</comment>
<keyword evidence="5 7" id="KW-1133">Transmembrane helix</keyword>
<dbReference type="InterPro" id="IPR000515">
    <property type="entry name" value="MetI-like"/>
</dbReference>
<evidence type="ECO:0000256" key="7">
    <source>
        <dbReference type="RuleBase" id="RU363032"/>
    </source>
</evidence>
<dbReference type="Pfam" id="PF00528">
    <property type="entry name" value="BPD_transp_1"/>
    <property type="match status" value="1"/>
</dbReference>
<dbReference type="Proteomes" id="UP000295008">
    <property type="component" value="Unassembled WGS sequence"/>
</dbReference>
<dbReference type="PANTHER" id="PTHR43744:SF12">
    <property type="entry name" value="ABC TRANSPORTER PERMEASE PROTEIN MG189-RELATED"/>
    <property type="match status" value="1"/>
</dbReference>